<evidence type="ECO:0000313" key="2">
    <source>
        <dbReference type="Proteomes" id="UP001174136"/>
    </source>
</evidence>
<keyword evidence="2" id="KW-1185">Reference proteome</keyword>
<organism evidence="1 2">
    <name type="scientific">Merluccius polli</name>
    <name type="common">Benguela hake</name>
    <name type="synonym">Merluccius cadenati</name>
    <dbReference type="NCBI Taxonomy" id="89951"/>
    <lineage>
        <taxon>Eukaryota</taxon>
        <taxon>Metazoa</taxon>
        <taxon>Chordata</taxon>
        <taxon>Craniata</taxon>
        <taxon>Vertebrata</taxon>
        <taxon>Euteleostomi</taxon>
        <taxon>Actinopterygii</taxon>
        <taxon>Neopterygii</taxon>
        <taxon>Teleostei</taxon>
        <taxon>Neoteleostei</taxon>
        <taxon>Acanthomorphata</taxon>
        <taxon>Zeiogadaria</taxon>
        <taxon>Gadariae</taxon>
        <taxon>Gadiformes</taxon>
        <taxon>Gadoidei</taxon>
        <taxon>Merlucciidae</taxon>
        <taxon>Merluccius</taxon>
    </lineage>
</organism>
<dbReference type="EMBL" id="JAOPHQ010003150">
    <property type="protein sequence ID" value="KAK0144217.1"/>
    <property type="molecule type" value="Genomic_DNA"/>
</dbReference>
<protein>
    <submittedName>
        <fullName evidence="1">Uncharacterized protein</fullName>
    </submittedName>
</protein>
<sequence length="279" mass="30499">METSGSCVWPMRDNPLGSGCVRVPAGRTADARLWSPKLQEMRGGRPVVPLVQVVPALIWLLPGGVKASRSSPLVSRTAGLERVWSGSHSLIPPALLFRSSDVRGALCTKLTAVTPTLLAVGILGYRAVGILGYRAVGILGYRVVGILGYRVVGILGYRVVGILGYRVVGILGYRTRPLYCRINLAVPVLDTFFNHGDTRQDFRLSRESLAVLLNLLHQDRRHGWGATIETLVFLFWLASGASYRVVSRVFGMPRSTVHRIVHRVTGGHSPQAHPLPKDR</sequence>
<dbReference type="AlphaFoldDB" id="A0AA47P281"/>
<reference evidence="1" key="1">
    <citation type="journal article" date="2023" name="Front. Mar. Sci.">
        <title>A new Merluccius polli reference genome to investigate the effects of global change in West African waters.</title>
        <authorList>
            <person name="Mateo J.L."/>
            <person name="Blanco-Fernandez C."/>
            <person name="Garcia-Vazquez E."/>
            <person name="Machado-Schiaffino G."/>
        </authorList>
    </citation>
    <scope>NUCLEOTIDE SEQUENCE</scope>
    <source>
        <strain evidence="1">C29</strain>
        <tissue evidence="1">Fin</tissue>
    </source>
</reference>
<name>A0AA47P281_MERPO</name>
<gene>
    <name evidence="1" type="ORF">N1851_017421</name>
</gene>
<comment type="caution">
    <text evidence="1">The sequence shown here is derived from an EMBL/GenBank/DDBJ whole genome shotgun (WGS) entry which is preliminary data.</text>
</comment>
<evidence type="ECO:0000313" key="1">
    <source>
        <dbReference type="EMBL" id="KAK0144217.1"/>
    </source>
</evidence>
<proteinExistence type="predicted"/>
<accession>A0AA47P281</accession>
<dbReference type="Proteomes" id="UP001174136">
    <property type="component" value="Unassembled WGS sequence"/>
</dbReference>
<dbReference type="Pfam" id="PF13384">
    <property type="entry name" value="HTH_23"/>
    <property type="match status" value="1"/>
</dbReference>